<organism evidence="1 2">
    <name type="scientific">Scophthalmus maximus</name>
    <name type="common">Turbot</name>
    <name type="synonym">Psetta maxima</name>
    <dbReference type="NCBI Taxonomy" id="52904"/>
    <lineage>
        <taxon>Eukaryota</taxon>
        <taxon>Metazoa</taxon>
        <taxon>Chordata</taxon>
        <taxon>Craniata</taxon>
        <taxon>Vertebrata</taxon>
        <taxon>Euteleostomi</taxon>
        <taxon>Actinopterygii</taxon>
        <taxon>Neopterygii</taxon>
        <taxon>Teleostei</taxon>
        <taxon>Neoteleostei</taxon>
        <taxon>Acanthomorphata</taxon>
        <taxon>Carangaria</taxon>
        <taxon>Pleuronectiformes</taxon>
        <taxon>Pleuronectoidei</taxon>
        <taxon>Scophthalmidae</taxon>
        <taxon>Scophthalmus</taxon>
    </lineage>
</organism>
<reference evidence="1 2" key="1">
    <citation type="submission" date="2017-12" db="EMBL/GenBank/DDBJ databases">
        <title>Integrating genomic resources of turbot (Scophthalmus maximus) in depth evaluation of genetic and physical mapping variation across individuals.</title>
        <authorList>
            <person name="Martinez P."/>
        </authorList>
    </citation>
    <scope>NUCLEOTIDE SEQUENCE [LARGE SCALE GENOMIC DNA]</scope>
</reference>
<dbReference type="EMBL" id="CP026249">
    <property type="protein sequence ID" value="AWP03612.1"/>
    <property type="molecule type" value="Genomic_DNA"/>
</dbReference>
<dbReference type="Proteomes" id="UP000246464">
    <property type="component" value="Chromosome 7"/>
</dbReference>
<evidence type="ECO:0000313" key="2">
    <source>
        <dbReference type="Proteomes" id="UP000246464"/>
    </source>
</evidence>
<accession>A0A2U9BJA0</accession>
<dbReference type="AlphaFoldDB" id="A0A2U9BJA0"/>
<gene>
    <name evidence="1" type="ORF">SMAX5B_003355</name>
</gene>
<sequence>MHLCRYIRLTDGRVSFVLSERHVRGQDVIRDTKCHLCISSSPPATSRSIFSQSAIEKRCTLAASNLSKKRKEPNQLTRDVQGRYPLHLLGSVCGMRSHQKRRTNQPGAAGAVGSACWEDGELSR</sequence>
<name>A0A2U9BJA0_SCOMX</name>
<proteinExistence type="predicted"/>
<evidence type="ECO:0000313" key="1">
    <source>
        <dbReference type="EMBL" id="AWP03612.1"/>
    </source>
</evidence>
<keyword evidence="2" id="KW-1185">Reference proteome</keyword>
<protein>
    <submittedName>
        <fullName evidence="1">Uncharacterized protein</fullName>
    </submittedName>
</protein>